<accession>A0ABW1Z6R3</accession>
<dbReference type="InterPro" id="IPR011032">
    <property type="entry name" value="GroES-like_sf"/>
</dbReference>
<dbReference type="InterPro" id="IPR013154">
    <property type="entry name" value="ADH-like_N"/>
</dbReference>
<keyword evidence="2 4" id="KW-0862">Zinc</keyword>
<dbReference type="InterPro" id="IPR002328">
    <property type="entry name" value="ADH_Zn_CS"/>
</dbReference>
<comment type="caution">
    <text evidence="6">The sequence shown here is derived from an EMBL/GenBank/DDBJ whole genome shotgun (WGS) entry which is preliminary data.</text>
</comment>
<dbReference type="Proteomes" id="UP001596391">
    <property type="component" value="Unassembled WGS sequence"/>
</dbReference>
<dbReference type="Pfam" id="PF08240">
    <property type="entry name" value="ADH_N"/>
    <property type="match status" value="1"/>
</dbReference>
<dbReference type="PROSITE" id="PS00059">
    <property type="entry name" value="ADH_ZINC"/>
    <property type="match status" value="1"/>
</dbReference>
<evidence type="ECO:0000256" key="3">
    <source>
        <dbReference type="ARBA" id="ARBA00023002"/>
    </source>
</evidence>
<dbReference type="EMBL" id="JBHSWI010000001">
    <property type="protein sequence ID" value="MFC6644563.1"/>
    <property type="molecule type" value="Genomic_DNA"/>
</dbReference>
<proteinExistence type="inferred from homology"/>
<dbReference type="RefSeq" id="WP_263372494.1">
    <property type="nucleotide sequence ID" value="NZ_JAGSYD010000005.1"/>
</dbReference>
<evidence type="ECO:0000256" key="2">
    <source>
        <dbReference type="ARBA" id="ARBA00022833"/>
    </source>
</evidence>
<keyword evidence="3" id="KW-0560">Oxidoreductase</keyword>
<feature type="domain" description="Enoyl reductase (ER)" evidence="5">
    <location>
        <begin position="16"/>
        <end position="316"/>
    </location>
</feature>
<keyword evidence="1 4" id="KW-0479">Metal-binding</keyword>
<evidence type="ECO:0000256" key="4">
    <source>
        <dbReference type="RuleBase" id="RU361277"/>
    </source>
</evidence>
<evidence type="ECO:0000313" key="7">
    <source>
        <dbReference type="Proteomes" id="UP001596391"/>
    </source>
</evidence>
<keyword evidence="7" id="KW-1185">Reference proteome</keyword>
<dbReference type="InterPro" id="IPR020843">
    <property type="entry name" value="ER"/>
</dbReference>
<comment type="similarity">
    <text evidence="4">Belongs to the zinc-containing alcohol dehydrogenase family.</text>
</comment>
<dbReference type="Gene3D" id="3.40.50.720">
    <property type="entry name" value="NAD(P)-binding Rossmann-like Domain"/>
    <property type="match status" value="1"/>
</dbReference>
<evidence type="ECO:0000259" key="5">
    <source>
        <dbReference type="SMART" id="SM00829"/>
    </source>
</evidence>
<evidence type="ECO:0000313" key="6">
    <source>
        <dbReference type="EMBL" id="MFC6644563.1"/>
    </source>
</evidence>
<dbReference type="InterPro" id="IPR050129">
    <property type="entry name" value="Zn_alcohol_dh"/>
</dbReference>
<dbReference type="SUPFAM" id="SSF51735">
    <property type="entry name" value="NAD(P)-binding Rossmann-fold domains"/>
    <property type="match status" value="1"/>
</dbReference>
<organism evidence="6 7">
    <name type="scientific">Granulicella cerasi</name>
    <dbReference type="NCBI Taxonomy" id="741063"/>
    <lineage>
        <taxon>Bacteria</taxon>
        <taxon>Pseudomonadati</taxon>
        <taxon>Acidobacteriota</taxon>
        <taxon>Terriglobia</taxon>
        <taxon>Terriglobales</taxon>
        <taxon>Acidobacteriaceae</taxon>
        <taxon>Granulicella</taxon>
    </lineage>
</organism>
<dbReference type="PANTHER" id="PTHR43401">
    <property type="entry name" value="L-THREONINE 3-DEHYDROGENASE"/>
    <property type="match status" value="1"/>
</dbReference>
<reference evidence="7" key="1">
    <citation type="journal article" date="2019" name="Int. J. Syst. Evol. Microbiol.">
        <title>The Global Catalogue of Microorganisms (GCM) 10K type strain sequencing project: providing services to taxonomists for standard genome sequencing and annotation.</title>
        <authorList>
            <consortium name="The Broad Institute Genomics Platform"/>
            <consortium name="The Broad Institute Genome Sequencing Center for Infectious Disease"/>
            <person name="Wu L."/>
            <person name="Ma J."/>
        </authorList>
    </citation>
    <scope>NUCLEOTIDE SEQUENCE [LARGE SCALE GENOMIC DNA]</scope>
    <source>
        <strain evidence="7">CGMCC 1.16026</strain>
    </source>
</reference>
<dbReference type="InterPro" id="IPR036291">
    <property type="entry name" value="NAD(P)-bd_dom_sf"/>
</dbReference>
<dbReference type="Pfam" id="PF00107">
    <property type="entry name" value="ADH_zinc_N"/>
    <property type="match status" value="1"/>
</dbReference>
<evidence type="ECO:0000256" key="1">
    <source>
        <dbReference type="ARBA" id="ARBA00022723"/>
    </source>
</evidence>
<dbReference type="PANTHER" id="PTHR43401:SF2">
    <property type="entry name" value="L-THREONINE 3-DEHYDROGENASE"/>
    <property type="match status" value="1"/>
</dbReference>
<dbReference type="Gene3D" id="3.90.180.10">
    <property type="entry name" value="Medium-chain alcohol dehydrogenases, catalytic domain"/>
    <property type="match status" value="1"/>
</dbReference>
<name>A0ABW1Z6R3_9BACT</name>
<comment type="cofactor">
    <cofactor evidence="4">
        <name>Zn(2+)</name>
        <dbReference type="ChEBI" id="CHEBI:29105"/>
    </cofactor>
</comment>
<dbReference type="SMART" id="SM00829">
    <property type="entry name" value="PKS_ER"/>
    <property type="match status" value="1"/>
</dbReference>
<dbReference type="InterPro" id="IPR013149">
    <property type="entry name" value="ADH-like_C"/>
</dbReference>
<sequence>MTPAPHSTMRAAVLHGREDLRIENVACPVAGPGEVVLRVEAALTCGTDLKVFRRGYHAKMLTVDRLFGHELAGVIVELGEGVEDFAMGDRVVPLNSAPCDECFYCLAGQQNLCDDLLFNNGAYAEFVRVPARIVSKNMLRVPTAMPMEHAALVEPLACVMRGMEQCAVKAGQTVIVLGAGPIGLLFIHAASLAGLHVIAVVKRTDQVATAKSFGAEQVVRLADVEDPIAAARALTPEGRGADVVFEAVATPEAWQWAVQMVRKGGLVNLFGGPPAGTTASFDTNLLHYSDINIKASFHHTPSTARAAFELLCSGDFEADKFLTGTAELEEVPSVFNAMLTRPAEGIAPEIKTVIYPRTATERLLADEEKAVA</sequence>
<dbReference type="SUPFAM" id="SSF50129">
    <property type="entry name" value="GroES-like"/>
    <property type="match status" value="1"/>
</dbReference>
<gene>
    <name evidence="6" type="ORF">ACFQBQ_02950</name>
</gene>
<protein>
    <submittedName>
        <fullName evidence="6">Zinc-binding dehydrogenase</fullName>
    </submittedName>
</protein>